<dbReference type="AlphaFoldDB" id="A0A823ABJ1"/>
<reference evidence="2" key="2">
    <citation type="submission" date="2021-02" db="EMBL/GenBank/DDBJ databases">
        <authorList>
            <person name="Pla de Sola-Morales M."/>
        </authorList>
    </citation>
    <scope>NUCLEOTIDE SEQUENCE</scope>
</reference>
<organism evidence="2">
    <name type="scientific">Prunus mume</name>
    <name type="common">Japanese apricot</name>
    <name type="synonym">Armeniaca mume</name>
    <dbReference type="NCBI Taxonomy" id="102107"/>
    <lineage>
        <taxon>Eukaryota</taxon>
        <taxon>Viridiplantae</taxon>
        <taxon>Streptophyta</taxon>
        <taxon>Embryophyta</taxon>
        <taxon>Tracheophyta</taxon>
        <taxon>Spermatophyta</taxon>
        <taxon>Magnoliopsida</taxon>
        <taxon>eudicotyledons</taxon>
        <taxon>Gunneridae</taxon>
        <taxon>Pentapetalae</taxon>
        <taxon>rosids</taxon>
        <taxon>fabids</taxon>
        <taxon>Rosales</taxon>
        <taxon>Rosaceae</taxon>
        <taxon>Amygdaloideae</taxon>
        <taxon>Amygdaleae</taxon>
        <taxon>Prunus</taxon>
    </lineage>
</organism>
<reference evidence="2" key="1">
    <citation type="journal article" date="2018" name="Mol. Plant Pathol.">
        <title>Novel Rosaceae plant elicitor peptides as sustainable tools to control Xanthomonas arboricola pv. pruni in Prunus spp.</title>
        <authorList>
            <person name="Ruiz C."/>
            <person name="Nadal A."/>
            <person name="Montesinos E."/>
            <person name="Pla M."/>
        </authorList>
    </citation>
    <scope>NUCLEOTIDE SEQUENCE</scope>
</reference>
<sequence length="117" mass="12103">MEKASSGKEVIITTEKMVAVSYDRYQFLGAAVRALFKCLGVGDSSTSTTQQVHIDFSVEGTPATSATAAAEQVVPPPEAVVAPEADPAAASNAPKRPRITLRAARPEISTGSGAQTN</sequence>
<gene>
    <name evidence="2" type="primary">PROPEP2</name>
</gene>
<protein>
    <submittedName>
        <fullName evidence="2">PROPEP2</fullName>
    </submittedName>
</protein>
<proteinExistence type="predicted"/>
<name>A0A823ABJ1_PRUMU</name>
<evidence type="ECO:0000313" key="2">
    <source>
        <dbReference type="EMBL" id="DAD54773.1"/>
    </source>
</evidence>
<accession>A0A823ABJ1</accession>
<evidence type="ECO:0000256" key="1">
    <source>
        <dbReference type="SAM" id="MobiDB-lite"/>
    </source>
</evidence>
<feature type="compositionally biased region" description="Low complexity" evidence="1">
    <location>
        <begin position="83"/>
        <end position="94"/>
    </location>
</feature>
<feature type="region of interest" description="Disordered" evidence="1">
    <location>
        <begin position="83"/>
        <end position="117"/>
    </location>
</feature>
<dbReference type="EMBL" id="BK014434">
    <property type="protein sequence ID" value="DAD54773.1"/>
    <property type="molecule type" value="Genomic_DNA"/>
</dbReference>